<proteinExistence type="predicted"/>
<accession>A0A1R3GAW7</accession>
<dbReference type="OrthoDB" id="1693069at2759"/>
<keyword evidence="2" id="KW-1185">Reference proteome</keyword>
<reference evidence="2" key="1">
    <citation type="submission" date="2013-09" db="EMBL/GenBank/DDBJ databases">
        <title>Corchorus olitorius genome sequencing.</title>
        <authorList>
            <person name="Alam M."/>
            <person name="Haque M.S."/>
            <person name="Islam M.S."/>
            <person name="Emdad E.M."/>
            <person name="Islam M.M."/>
            <person name="Ahmed B."/>
            <person name="Halim A."/>
            <person name="Hossen Q.M.M."/>
            <person name="Hossain M.Z."/>
            <person name="Ahmed R."/>
            <person name="Khan M.M."/>
            <person name="Islam R."/>
            <person name="Rashid M.M."/>
            <person name="Khan S.A."/>
            <person name="Rahman M.S."/>
            <person name="Alam M."/>
            <person name="Yahiya A.S."/>
            <person name="Khan M.S."/>
            <person name="Azam M.S."/>
            <person name="Haque T."/>
            <person name="Lashkar M.Z.H."/>
            <person name="Akhand A.I."/>
            <person name="Morshed G."/>
            <person name="Roy S."/>
            <person name="Uddin K.S."/>
            <person name="Rabeya T."/>
            <person name="Hossain A.S."/>
            <person name="Chowdhury A."/>
            <person name="Snigdha A.R."/>
            <person name="Mortoza M.S."/>
            <person name="Matin S.A."/>
            <person name="Hoque S.M.E."/>
            <person name="Islam M.K."/>
            <person name="Roy D.K."/>
            <person name="Haider R."/>
            <person name="Moosa M.M."/>
            <person name="Elias S.M."/>
            <person name="Hasan A.M."/>
            <person name="Jahan S."/>
            <person name="Shafiuddin M."/>
            <person name="Mahmood N."/>
            <person name="Shommy N.S."/>
        </authorList>
    </citation>
    <scope>NUCLEOTIDE SEQUENCE [LARGE SCALE GENOMIC DNA]</scope>
    <source>
        <strain evidence="2">cv. O-4</strain>
    </source>
</reference>
<dbReference type="AlphaFoldDB" id="A0A1R3GAW7"/>
<sequence length="60" mass="6396">MGFFSSICCCFYSPSRVSGHGEVASAAAIQPLRPNSIQTDSSPRAILVPNFPVTPNLSRL</sequence>
<comment type="caution">
    <text evidence="1">The sequence shown here is derived from an EMBL/GenBank/DDBJ whole genome shotgun (WGS) entry which is preliminary data.</text>
</comment>
<dbReference type="EMBL" id="AWUE01023023">
    <property type="protein sequence ID" value="OMO55201.1"/>
    <property type="molecule type" value="Genomic_DNA"/>
</dbReference>
<evidence type="ECO:0000313" key="2">
    <source>
        <dbReference type="Proteomes" id="UP000187203"/>
    </source>
</evidence>
<protein>
    <submittedName>
        <fullName evidence="1">Uncharacterized protein</fullName>
    </submittedName>
</protein>
<gene>
    <name evidence="1" type="ORF">COLO4_36133</name>
</gene>
<evidence type="ECO:0000313" key="1">
    <source>
        <dbReference type="EMBL" id="OMO55201.1"/>
    </source>
</evidence>
<dbReference type="Proteomes" id="UP000187203">
    <property type="component" value="Unassembled WGS sequence"/>
</dbReference>
<name>A0A1R3GAW7_9ROSI</name>
<organism evidence="1 2">
    <name type="scientific">Corchorus olitorius</name>
    <dbReference type="NCBI Taxonomy" id="93759"/>
    <lineage>
        <taxon>Eukaryota</taxon>
        <taxon>Viridiplantae</taxon>
        <taxon>Streptophyta</taxon>
        <taxon>Embryophyta</taxon>
        <taxon>Tracheophyta</taxon>
        <taxon>Spermatophyta</taxon>
        <taxon>Magnoliopsida</taxon>
        <taxon>eudicotyledons</taxon>
        <taxon>Gunneridae</taxon>
        <taxon>Pentapetalae</taxon>
        <taxon>rosids</taxon>
        <taxon>malvids</taxon>
        <taxon>Malvales</taxon>
        <taxon>Malvaceae</taxon>
        <taxon>Grewioideae</taxon>
        <taxon>Apeibeae</taxon>
        <taxon>Corchorus</taxon>
    </lineage>
</organism>